<feature type="compositionally biased region" description="Polar residues" evidence="2">
    <location>
        <begin position="461"/>
        <end position="502"/>
    </location>
</feature>
<feature type="compositionally biased region" description="Polar residues" evidence="2">
    <location>
        <begin position="623"/>
        <end position="646"/>
    </location>
</feature>
<name>A0A8K0P1J2_LADFU</name>
<sequence>MKTKIQKQEIELLSQNDMVNSLPDFSRADLSPSASKSKLDYLKERIQALKELYENRNQSVAPKDSYCNGLMELLGDEDEELSSEHQVLQNKIEDLQQKKNQMDQLVQELRSLNCFIPEEDGIPEAANEPQVSKVDVVHQMAVGDAENEMPERDIQEVLKNMEELKQMKERLAILQGMISTANQNQAAEGDPMGNEMATSGEKEDHTVNLRRQKEQRRKQQSCSKPDNISLSSEAGSISDAKARQLIISSRELERKTLYENQNDGQGLSSEQYAQLMHAVKDDISQHQGDEPGEQGQLNSVSEGQSLLASKQQRNYGSEVSGPSHGNKRQPFSRSRTSSMHGSEDVDTTILLRSSSPIPSSTELSVEALQAMTQNLKEQAMSIRAERERLAAVKWQIGQRQRSSLSSSASSSSESSSSQRDKNRNTMEMDTQSCRQLLLQAELQAKRRELEELMRKDRGHQASINQDISSEMSAGKSETTGFNHINAEGTTTNATWGGSTQGTLDDLAERDIEVQDQSADYSSDDGRNEEESKDGAHFRQPSTTQDHKITQLNVSLAREQSNERSQSAHREVLNISLESQGRRKGSVNSNKAGSNASSTLSNRHSNMQAVNRSSPGRSPVRVAQGQNLQQNSQHSTPSRSHLPSSHNVWKKDSI</sequence>
<feature type="compositionally biased region" description="Low complexity" evidence="2">
    <location>
        <begin position="402"/>
        <end position="417"/>
    </location>
</feature>
<dbReference type="OrthoDB" id="8191748at2759"/>
<feature type="compositionally biased region" description="Polar residues" evidence="2">
    <location>
        <begin position="295"/>
        <end position="317"/>
    </location>
</feature>
<dbReference type="EMBL" id="KZ308465">
    <property type="protein sequence ID" value="KAG8230106.1"/>
    <property type="molecule type" value="Genomic_DNA"/>
</dbReference>
<feature type="coiled-coil region" evidence="1">
    <location>
        <begin position="39"/>
        <end position="115"/>
    </location>
</feature>
<feature type="compositionally biased region" description="Basic and acidic residues" evidence="2">
    <location>
        <begin position="523"/>
        <end position="536"/>
    </location>
</feature>
<feature type="compositionally biased region" description="Polar residues" evidence="2">
    <location>
        <begin position="585"/>
        <end position="615"/>
    </location>
</feature>
<feature type="compositionally biased region" description="Low complexity" evidence="2">
    <location>
        <begin position="348"/>
        <end position="358"/>
    </location>
</feature>
<feature type="compositionally biased region" description="Polar residues" evidence="2">
    <location>
        <begin position="539"/>
        <end position="548"/>
    </location>
</feature>
<evidence type="ECO:0000256" key="2">
    <source>
        <dbReference type="SAM" id="MobiDB-lite"/>
    </source>
</evidence>
<feature type="compositionally biased region" description="Polar residues" evidence="2">
    <location>
        <begin position="329"/>
        <end position="340"/>
    </location>
</feature>
<feature type="compositionally biased region" description="Polar residues" evidence="2">
    <location>
        <begin position="221"/>
        <end position="235"/>
    </location>
</feature>
<dbReference type="Proteomes" id="UP000792457">
    <property type="component" value="Unassembled WGS sequence"/>
</dbReference>
<evidence type="ECO:0000313" key="4">
    <source>
        <dbReference type="Proteomes" id="UP000792457"/>
    </source>
</evidence>
<feature type="region of interest" description="Disordered" evidence="2">
    <location>
        <begin position="395"/>
        <end position="430"/>
    </location>
</feature>
<feature type="region of interest" description="Disordered" evidence="2">
    <location>
        <begin position="573"/>
        <end position="653"/>
    </location>
</feature>
<feature type="region of interest" description="Disordered" evidence="2">
    <location>
        <begin position="183"/>
        <end position="235"/>
    </location>
</feature>
<keyword evidence="4" id="KW-1185">Reference proteome</keyword>
<accession>A0A8K0P1J2</accession>
<protein>
    <submittedName>
        <fullName evidence="3">Uncharacterized protein</fullName>
    </submittedName>
</protein>
<gene>
    <name evidence="3" type="ORF">J437_LFUL007650</name>
</gene>
<feature type="compositionally biased region" description="Basic residues" evidence="2">
    <location>
        <begin position="208"/>
        <end position="219"/>
    </location>
</feature>
<feature type="region of interest" description="Disordered" evidence="2">
    <location>
        <begin position="515"/>
        <end position="548"/>
    </location>
</feature>
<evidence type="ECO:0000313" key="3">
    <source>
        <dbReference type="EMBL" id="KAG8230106.1"/>
    </source>
</evidence>
<feature type="region of interest" description="Disordered" evidence="2">
    <location>
        <begin position="452"/>
        <end position="502"/>
    </location>
</feature>
<comment type="caution">
    <text evidence="3">The sequence shown here is derived from an EMBL/GenBank/DDBJ whole genome shotgun (WGS) entry which is preliminary data.</text>
</comment>
<reference evidence="3" key="2">
    <citation type="submission" date="2017-10" db="EMBL/GenBank/DDBJ databases">
        <title>Ladona fulva Genome sequencing and assembly.</title>
        <authorList>
            <person name="Murali S."/>
            <person name="Richards S."/>
            <person name="Bandaranaike D."/>
            <person name="Bellair M."/>
            <person name="Blankenburg K."/>
            <person name="Chao H."/>
            <person name="Dinh H."/>
            <person name="Doddapaneni H."/>
            <person name="Dugan-Rocha S."/>
            <person name="Elkadiri S."/>
            <person name="Gnanaolivu R."/>
            <person name="Hernandez B."/>
            <person name="Skinner E."/>
            <person name="Javaid M."/>
            <person name="Lee S."/>
            <person name="Li M."/>
            <person name="Ming W."/>
            <person name="Munidasa M."/>
            <person name="Muniz J."/>
            <person name="Nguyen L."/>
            <person name="Hughes D."/>
            <person name="Osuji N."/>
            <person name="Pu L.-L."/>
            <person name="Puazo M."/>
            <person name="Qu C."/>
            <person name="Quiroz J."/>
            <person name="Raj R."/>
            <person name="Weissenberger G."/>
            <person name="Xin Y."/>
            <person name="Zou X."/>
            <person name="Han Y."/>
            <person name="Worley K."/>
            <person name="Muzny D."/>
            <person name="Gibbs R."/>
        </authorList>
    </citation>
    <scope>NUCLEOTIDE SEQUENCE</scope>
    <source>
        <strain evidence="3">Sampled in the wild</strain>
    </source>
</reference>
<proteinExistence type="predicted"/>
<feature type="region of interest" description="Disordered" evidence="2">
    <location>
        <begin position="284"/>
        <end position="358"/>
    </location>
</feature>
<keyword evidence="1" id="KW-0175">Coiled coil</keyword>
<reference evidence="3" key="1">
    <citation type="submission" date="2013-04" db="EMBL/GenBank/DDBJ databases">
        <authorList>
            <person name="Qu J."/>
            <person name="Murali S.C."/>
            <person name="Bandaranaike D."/>
            <person name="Bellair M."/>
            <person name="Blankenburg K."/>
            <person name="Chao H."/>
            <person name="Dinh H."/>
            <person name="Doddapaneni H."/>
            <person name="Downs B."/>
            <person name="Dugan-Rocha S."/>
            <person name="Elkadiri S."/>
            <person name="Gnanaolivu R.D."/>
            <person name="Hernandez B."/>
            <person name="Javaid M."/>
            <person name="Jayaseelan J.C."/>
            <person name="Lee S."/>
            <person name="Li M."/>
            <person name="Ming W."/>
            <person name="Munidasa M."/>
            <person name="Muniz J."/>
            <person name="Nguyen L."/>
            <person name="Ongeri F."/>
            <person name="Osuji N."/>
            <person name="Pu L.-L."/>
            <person name="Puazo M."/>
            <person name="Qu C."/>
            <person name="Quiroz J."/>
            <person name="Raj R."/>
            <person name="Weissenberger G."/>
            <person name="Xin Y."/>
            <person name="Zou X."/>
            <person name="Han Y."/>
            <person name="Richards S."/>
            <person name="Worley K."/>
            <person name="Muzny D."/>
            <person name="Gibbs R."/>
        </authorList>
    </citation>
    <scope>NUCLEOTIDE SEQUENCE</scope>
    <source>
        <strain evidence="3">Sampled in the wild</strain>
    </source>
</reference>
<feature type="non-terminal residue" evidence="3">
    <location>
        <position position="1"/>
    </location>
</feature>
<evidence type="ECO:0000256" key="1">
    <source>
        <dbReference type="SAM" id="Coils"/>
    </source>
</evidence>
<organism evidence="3 4">
    <name type="scientific">Ladona fulva</name>
    <name type="common">Scarce chaser dragonfly</name>
    <name type="synonym">Libellula fulva</name>
    <dbReference type="NCBI Taxonomy" id="123851"/>
    <lineage>
        <taxon>Eukaryota</taxon>
        <taxon>Metazoa</taxon>
        <taxon>Ecdysozoa</taxon>
        <taxon>Arthropoda</taxon>
        <taxon>Hexapoda</taxon>
        <taxon>Insecta</taxon>
        <taxon>Pterygota</taxon>
        <taxon>Palaeoptera</taxon>
        <taxon>Odonata</taxon>
        <taxon>Epiprocta</taxon>
        <taxon>Anisoptera</taxon>
        <taxon>Libelluloidea</taxon>
        <taxon>Libellulidae</taxon>
        <taxon>Ladona</taxon>
    </lineage>
</organism>
<dbReference type="AlphaFoldDB" id="A0A8K0P1J2"/>